<protein>
    <submittedName>
        <fullName evidence="1">Uncharacterized protein</fullName>
    </submittedName>
</protein>
<gene>
    <name evidence="1" type="ORF">SCLO_3001170</name>
</gene>
<name>A0A1E1F8D2_9SPHN</name>
<dbReference type="AlphaFoldDB" id="A0A1E1F8D2"/>
<accession>A0A1E1F8D2</accession>
<organism evidence="1 2">
    <name type="scientific">Sphingobium cloacae</name>
    <dbReference type="NCBI Taxonomy" id="120107"/>
    <lineage>
        <taxon>Bacteria</taxon>
        <taxon>Pseudomonadati</taxon>
        <taxon>Pseudomonadota</taxon>
        <taxon>Alphaproteobacteria</taxon>
        <taxon>Sphingomonadales</taxon>
        <taxon>Sphingomonadaceae</taxon>
        <taxon>Sphingobium</taxon>
    </lineage>
</organism>
<evidence type="ECO:0000313" key="2">
    <source>
        <dbReference type="Proteomes" id="UP000218272"/>
    </source>
</evidence>
<reference evidence="1 2" key="1">
    <citation type="submission" date="2016-10" db="EMBL/GenBank/DDBJ databases">
        <title>Complete Genome Sequence of the Nonylphenol-Degrading Bacterium Sphingobium cloacae JCM 10874T.</title>
        <authorList>
            <person name="Ootsuka M."/>
            <person name="Nishizawa T."/>
            <person name="Ohta H."/>
        </authorList>
    </citation>
    <scope>NUCLEOTIDE SEQUENCE [LARGE SCALE GENOMIC DNA]</scope>
    <source>
        <strain evidence="1 2">JCM 10874</strain>
        <plasmid evidence="2">psclo_3 dna</plasmid>
    </source>
</reference>
<evidence type="ECO:0000313" key="1">
    <source>
        <dbReference type="EMBL" id="BAV66784.1"/>
    </source>
</evidence>
<dbReference type="Proteomes" id="UP000218272">
    <property type="component" value="Plasmid pSCLO_3"/>
</dbReference>
<dbReference type="EMBL" id="AP017657">
    <property type="protein sequence ID" value="BAV66784.1"/>
    <property type="molecule type" value="Genomic_DNA"/>
</dbReference>
<dbReference type="KEGG" id="sclo:SCLO_3001170"/>
<geneLocation type="plasmid" evidence="2">
    <name>psclo_3 dna</name>
</geneLocation>
<proteinExistence type="predicted"/>
<keyword evidence="1" id="KW-0614">Plasmid</keyword>
<keyword evidence="2" id="KW-1185">Reference proteome</keyword>
<sequence>MDLDQFRSSAASIAAPVARPLFRLTTDLDLPPLPGHAAASSRHSMANLLEELIDAAGCNEIPAPARAPDQPSIVDLFGALKTAAAGFEVAPGVGLAEHFWTHPVALHNGEAAASLLRTARNGHSIHGFAVLYATDVRPPLLYGPNMSPLRVTGTIGTESDIEGPYLALVAFEGEPDGRAAAIEAYAAPIFHARRFILVRSELDRDVLRALEHLQAALDAHGVECAIHRVRPGADDERTLIELVISNAVGGRRMRLAIDATREATRCQAERTSPGFVVTHRNWRDGSFIAWLAQTVIADGRTIPAIA</sequence>